<dbReference type="Proteomes" id="UP000035088">
    <property type="component" value="Unassembled WGS sequence"/>
</dbReference>
<evidence type="ECO:0000313" key="1">
    <source>
        <dbReference type="EMBL" id="GAB09308.1"/>
    </source>
</evidence>
<proteinExistence type="predicted"/>
<dbReference type="STRING" id="1073574.GOARA_036_00400"/>
<evidence type="ECO:0008006" key="3">
    <source>
        <dbReference type="Google" id="ProtNLM"/>
    </source>
</evidence>
<name>G7H0D3_9ACTN</name>
<keyword evidence="2" id="KW-1185">Reference proteome</keyword>
<organism evidence="1 2">
    <name type="scientific">Gordonia araii NBRC 100433</name>
    <dbReference type="NCBI Taxonomy" id="1073574"/>
    <lineage>
        <taxon>Bacteria</taxon>
        <taxon>Bacillati</taxon>
        <taxon>Actinomycetota</taxon>
        <taxon>Actinomycetes</taxon>
        <taxon>Mycobacteriales</taxon>
        <taxon>Gordoniaceae</taxon>
        <taxon>Gordonia</taxon>
    </lineage>
</organism>
<evidence type="ECO:0000313" key="2">
    <source>
        <dbReference type="Proteomes" id="UP000035088"/>
    </source>
</evidence>
<accession>G7H0D3</accession>
<dbReference type="EMBL" id="BAEE01000036">
    <property type="protein sequence ID" value="GAB09308.1"/>
    <property type="molecule type" value="Genomic_DNA"/>
</dbReference>
<dbReference type="AlphaFoldDB" id="G7H0D3"/>
<comment type="caution">
    <text evidence="1">The sequence shown here is derived from an EMBL/GenBank/DDBJ whole genome shotgun (WGS) entry which is preliminary data.</text>
</comment>
<gene>
    <name evidence="1" type="ORF">GOARA_036_00400</name>
</gene>
<reference evidence="1 2" key="1">
    <citation type="submission" date="2011-11" db="EMBL/GenBank/DDBJ databases">
        <title>Whole genome shotgun sequence of Gordonia araii NBRC 100433.</title>
        <authorList>
            <person name="Yoshida Y."/>
            <person name="Hosoyama A."/>
            <person name="Tsuchikane K."/>
            <person name="Katsumata H."/>
            <person name="Yamazaki S."/>
            <person name="Fujita N."/>
        </authorList>
    </citation>
    <scope>NUCLEOTIDE SEQUENCE [LARGE SCALE GENOMIC DNA]</scope>
    <source>
        <strain evidence="1 2">NBRC 100433</strain>
    </source>
</reference>
<sequence>MDTPPSDPNGIIYRAAALAHGLSDRELRRASQPGEDLIKLAPGCFAHTMPGSYPDEHHRRFALAVAGKPDAAGGVLSHQSAAAVHRLGLLHCDFRRVHFTSGTKSGDIRTVRHTHSGQLSEDEVTVVDGVAVTTLERTAVDLACASRFPGALTVVDSALRAGADRELMADICGRRRRAGVRMARRAIAVGNAKADNPGESWCRAQMIAAGLPEPTLQREFWADGAQYFVDFDWEGKVVHEFDGETKYTKLRRPGEDASQVVIREKVREDRLRGLGLTVDRSTWSDLKSNSMIPRLTKVLRARGLLP</sequence>
<dbReference type="RefSeq" id="WP_007321384.1">
    <property type="nucleotide sequence ID" value="NZ_BAEE01000036.1"/>
</dbReference>
<dbReference type="OrthoDB" id="5517693at2"/>
<protein>
    <recommendedName>
        <fullName evidence="3">AbiEi antitoxin C-terminal domain-containing protein</fullName>
    </recommendedName>
</protein>